<reference evidence="2 4" key="2">
    <citation type="submission" date="2018-12" db="EMBL/GenBank/DDBJ databases">
        <authorList>
            <consortium name="Pathogen Informatics"/>
        </authorList>
    </citation>
    <scope>NUCLEOTIDE SEQUENCE [LARGE SCALE GENOMIC DNA]</scope>
    <source>
        <strain evidence="2 4">NCTC13489</strain>
    </source>
</reference>
<keyword evidence="3" id="KW-1185">Reference proteome</keyword>
<gene>
    <name evidence="1" type="ORF">HY04_07945</name>
    <name evidence="2" type="ORF">NCTC13489_02599</name>
</gene>
<dbReference type="EMBL" id="JPEP01000002">
    <property type="protein sequence ID" value="KEY18439.1"/>
    <property type="molecule type" value="Genomic_DNA"/>
</dbReference>
<sequence length="186" mass="21021">MKNILLFLSFILLTSCGGRDDEPTKETNSSGSFTAKIEGVQKSVKNNGNSHYVKWKKGKDDRNGSFYQLSVYGADEGFYFDYIIYDENIQVGKEYIYQHSSDFANLHYEIKYSETCSGPCASHWGTSNEFYGTPSGKITFTSFDGKRMSGTLEAKVNHQYFGMKEDQTRTIAEGKFVNAEKEFGSL</sequence>
<name>A0A3S4VGM4_9FLAO</name>
<dbReference type="OrthoDB" id="1244881at2"/>
<evidence type="ECO:0000313" key="2">
    <source>
        <dbReference type="EMBL" id="VEI01205.1"/>
    </source>
</evidence>
<proteinExistence type="predicted"/>
<accession>A0A3S4VGM4</accession>
<evidence type="ECO:0000313" key="4">
    <source>
        <dbReference type="Proteomes" id="UP000270036"/>
    </source>
</evidence>
<organism evidence="2 4">
    <name type="scientific">Kaistella antarctica</name>
    <dbReference type="NCBI Taxonomy" id="266748"/>
    <lineage>
        <taxon>Bacteria</taxon>
        <taxon>Pseudomonadati</taxon>
        <taxon>Bacteroidota</taxon>
        <taxon>Flavobacteriia</taxon>
        <taxon>Flavobacteriales</taxon>
        <taxon>Weeksellaceae</taxon>
        <taxon>Chryseobacterium group</taxon>
        <taxon>Kaistella</taxon>
    </lineage>
</organism>
<dbReference type="RefSeq" id="WP_034718770.1">
    <property type="nucleotide sequence ID" value="NZ_FOIX01000001.1"/>
</dbReference>
<dbReference type="PROSITE" id="PS51257">
    <property type="entry name" value="PROKAR_LIPOPROTEIN"/>
    <property type="match status" value="1"/>
</dbReference>
<dbReference type="Proteomes" id="UP000270036">
    <property type="component" value="Chromosome"/>
</dbReference>
<protein>
    <submittedName>
        <fullName evidence="2">Uncharacterized protein</fullName>
    </submittedName>
</protein>
<reference evidence="1 3" key="1">
    <citation type="submission" date="2014-07" db="EMBL/GenBank/DDBJ databases">
        <authorList>
            <person name="Pisani N.G."/>
            <person name="Newman J.D."/>
        </authorList>
    </citation>
    <scope>NUCLEOTIDE SEQUENCE [LARGE SCALE GENOMIC DNA]</scope>
    <source>
        <strain evidence="1 3">LMG 24720</strain>
    </source>
</reference>
<evidence type="ECO:0000313" key="1">
    <source>
        <dbReference type="EMBL" id="KEY18439.1"/>
    </source>
</evidence>
<evidence type="ECO:0000313" key="3">
    <source>
        <dbReference type="Proteomes" id="UP000028349"/>
    </source>
</evidence>
<dbReference type="AlphaFoldDB" id="A0A3S4VGM4"/>
<dbReference type="KEGG" id="cant:NCTC13489_02599"/>
<dbReference type="EMBL" id="LR134441">
    <property type="protein sequence ID" value="VEI01205.1"/>
    <property type="molecule type" value="Genomic_DNA"/>
</dbReference>
<dbReference type="Proteomes" id="UP000028349">
    <property type="component" value="Unassembled WGS sequence"/>
</dbReference>